<keyword evidence="2" id="KW-1185">Reference proteome</keyword>
<sequence length="137" mass="16008">MTNDALDLTPLRNALARLNEGWERYQKDTTDTQIRDGLIQRFEFTYEISHKMLKRYLKATSANAAEFDEMSFQDLIRTGHERGLLLHGWPQWRVYREMRAKTSHTYDEDVALEVVAGIPDFQREAAFLLQKLESGKA</sequence>
<dbReference type="InterPro" id="IPR010235">
    <property type="entry name" value="HepT"/>
</dbReference>
<keyword evidence="1" id="KW-0808">Transferase</keyword>
<comment type="caution">
    <text evidence="1">The sequence shown here is derived from an EMBL/GenBank/DDBJ whole genome shotgun (WGS) entry which is preliminary data.</text>
</comment>
<dbReference type="GO" id="GO:0016740">
    <property type="term" value="F:transferase activity"/>
    <property type="evidence" value="ECO:0007669"/>
    <property type="project" value="UniProtKB-KW"/>
</dbReference>
<accession>A0A554WUQ3</accession>
<gene>
    <name evidence="1" type="ORF">Tsedi_00113</name>
</gene>
<dbReference type="OrthoDB" id="9810452at2"/>
<dbReference type="Proteomes" id="UP000320225">
    <property type="component" value="Unassembled WGS sequence"/>
</dbReference>
<dbReference type="Pfam" id="PF08780">
    <property type="entry name" value="NTase_sub_bind"/>
    <property type="match status" value="1"/>
</dbReference>
<dbReference type="RefSeq" id="WP_143892557.1">
    <property type="nucleotide sequence ID" value="NZ_VJND01000001.1"/>
</dbReference>
<evidence type="ECO:0000313" key="2">
    <source>
        <dbReference type="Proteomes" id="UP000320225"/>
    </source>
</evidence>
<name>A0A554WUQ3_9BURK</name>
<organism evidence="1 2">
    <name type="scientific">Tepidimonas sediminis</name>
    <dbReference type="NCBI Taxonomy" id="2588941"/>
    <lineage>
        <taxon>Bacteria</taxon>
        <taxon>Pseudomonadati</taxon>
        <taxon>Pseudomonadota</taxon>
        <taxon>Betaproteobacteria</taxon>
        <taxon>Burkholderiales</taxon>
        <taxon>Tepidimonas</taxon>
    </lineage>
</organism>
<reference evidence="1 2" key="1">
    <citation type="submission" date="2019-07" db="EMBL/GenBank/DDBJ databases">
        <title>Tepidimonas sediminis YIM 72259 draft genome.</title>
        <authorList>
            <person name="Da Costa M.S."/>
            <person name="Froufe H.J.C."/>
            <person name="Egas C."/>
            <person name="Albuquerque L."/>
        </authorList>
    </citation>
    <scope>NUCLEOTIDE SEQUENCE [LARGE SCALE GENOMIC DNA]</scope>
    <source>
        <strain evidence="1 2">YIM 72259</strain>
    </source>
</reference>
<evidence type="ECO:0000313" key="1">
    <source>
        <dbReference type="EMBL" id="TSE27283.1"/>
    </source>
</evidence>
<dbReference type="NCBIfam" id="TIGR01987">
    <property type="entry name" value="HI0074"/>
    <property type="match status" value="1"/>
</dbReference>
<dbReference type="Gene3D" id="1.20.120.330">
    <property type="entry name" value="Nucleotidyltransferases domain 2"/>
    <property type="match status" value="1"/>
</dbReference>
<protein>
    <submittedName>
        <fullName evidence="1">Nucleotidyltransferase substrate binding protein</fullName>
    </submittedName>
</protein>
<dbReference type="EMBL" id="VJND01000001">
    <property type="protein sequence ID" value="TSE27283.1"/>
    <property type="molecule type" value="Genomic_DNA"/>
</dbReference>
<proteinExistence type="predicted"/>
<dbReference type="AlphaFoldDB" id="A0A554WUQ3"/>
<dbReference type="SUPFAM" id="SSF81593">
    <property type="entry name" value="Nucleotidyltransferase substrate binding subunit/domain"/>
    <property type="match status" value="1"/>
</dbReference>